<evidence type="ECO:0000313" key="2">
    <source>
        <dbReference type="Proteomes" id="UP001526337"/>
    </source>
</evidence>
<keyword evidence="2" id="KW-1185">Reference proteome</keyword>
<dbReference type="Proteomes" id="UP001526337">
    <property type="component" value="Unassembled WGS sequence"/>
</dbReference>
<proteinExistence type="predicted"/>
<evidence type="ECO:0000313" key="1">
    <source>
        <dbReference type="EMBL" id="MCW4589440.1"/>
    </source>
</evidence>
<reference evidence="1 2" key="1">
    <citation type="submission" date="2022-07" db="EMBL/GenBank/DDBJ databases">
        <title>Genome stability of Gluconacetobacter entanii AV429.</title>
        <authorList>
            <person name="Trcek J."/>
            <person name="Cepec E."/>
        </authorList>
    </citation>
    <scope>NUCLEOTIDE SEQUENCE [LARGE SCALE GENOMIC DNA]</scope>
    <source>
        <strain evidence="1 2">AV429_2022</strain>
    </source>
</reference>
<name>A0ABT3K213_9PROT</name>
<dbReference type="EMBL" id="JANGSQ010000078">
    <property type="protein sequence ID" value="MCW4589440.1"/>
    <property type="molecule type" value="Genomic_DNA"/>
</dbReference>
<protein>
    <submittedName>
        <fullName evidence="1">Uncharacterized protein</fullName>
    </submittedName>
</protein>
<comment type="caution">
    <text evidence="1">The sequence shown here is derived from an EMBL/GenBank/DDBJ whole genome shotgun (WGS) entry which is preliminary data.</text>
</comment>
<accession>A0ABT3K213</accession>
<dbReference type="RefSeq" id="WP_216657524.1">
    <property type="nucleotide sequence ID" value="NZ_JABJWD010000019.1"/>
</dbReference>
<organism evidence="1 2">
    <name type="scientific">Gluconacetobacter entanii</name>
    <dbReference type="NCBI Taxonomy" id="108528"/>
    <lineage>
        <taxon>Bacteria</taxon>
        <taxon>Pseudomonadati</taxon>
        <taxon>Pseudomonadota</taxon>
        <taxon>Alphaproteobacteria</taxon>
        <taxon>Acetobacterales</taxon>
        <taxon>Acetobacteraceae</taxon>
        <taxon>Gluconacetobacter</taxon>
    </lineage>
</organism>
<sequence length="124" mass="13891">MDRNALMELVTLAEVKVNRIGTAGTFCQAPRQAVSGIREVQDQDPQTLREAVIEVAVEHGESRDGLVGLRQETSYYHFQPAHKGALYFNVQGINIQYSDVYAVCLSYPALKIGDRYFKLEEVAL</sequence>
<gene>
    <name evidence="1" type="ORF">NO263_02425</name>
</gene>